<dbReference type="AlphaFoldDB" id="A0A174T492"/>
<gene>
    <name evidence="4" type="primary">gcvPA_2</name>
    <name evidence="4" type="ORF">ERS852480_04680</name>
</gene>
<dbReference type="PANTHER" id="PTHR42806">
    <property type="entry name" value="GLYCINE CLEAVAGE SYSTEM P-PROTEIN"/>
    <property type="match status" value="1"/>
</dbReference>
<dbReference type="InterPro" id="IPR015421">
    <property type="entry name" value="PyrdxlP-dep_Trfase_major"/>
</dbReference>
<dbReference type="InterPro" id="IPR049315">
    <property type="entry name" value="GDC-P_N"/>
</dbReference>
<organism evidence="4 5">
    <name type="scientific">Enterocloster clostridioformis</name>
    <dbReference type="NCBI Taxonomy" id="1531"/>
    <lineage>
        <taxon>Bacteria</taxon>
        <taxon>Bacillati</taxon>
        <taxon>Bacillota</taxon>
        <taxon>Clostridia</taxon>
        <taxon>Lachnospirales</taxon>
        <taxon>Lachnospiraceae</taxon>
        <taxon>Enterocloster</taxon>
    </lineage>
</organism>
<protein>
    <submittedName>
        <fullName evidence="4">Protein GcvPA</fullName>
        <ecNumber evidence="4">1.4.4.2</ecNumber>
    </submittedName>
</protein>
<accession>A0A174T492</accession>
<dbReference type="Gene3D" id="3.40.640.10">
    <property type="entry name" value="Type I PLP-dependent aspartate aminotransferase-like (Major domain)"/>
    <property type="match status" value="1"/>
</dbReference>
<evidence type="ECO:0000259" key="3">
    <source>
        <dbReference type="Pfam" id="PF02347"/>
    </source>
</evidence>
<name>A0A174T492_9FIRM</name>
<dbReference type="GO" id="GO:0004375">
    <property type="term" value="F:glycine dehydrogenase (decarboxylating) activity"/>
    <property type="evidence" value="ECO:0007669"/>
    <property type="project" value="UniProtKB-EC"/>
</dbReference>
<dbReference type="Pfam" id="PF00464">
    <property type="entry name" value="SHMT"/>
    <property type="match status" value="1"/>
</dbReference>
<dbReference type="Gene3D" id="3.90.1150.10">
    <property type="entry name" value="Aspartate Aminotransferase, domain 1"/>
    <property type="match status" value="2"/>
</dbReference>
<dbReference type="InterPro" id="IPR015424">
    <property type="entry name" value="PyrdxlP-dep_Trfase"/>
</dbReference>
<reference evidence="4 5" key="1">
    <citation type="submission" date="2015-09" db="EMBL/GenBank/DDBJ databases">
        <authorList>
            <consortium name="Pathogen Informatics"/>
        </authorList>
    </citation>
    <scope>NUCLEOTIDE SEQUENCE [LARGE SCALE GENOMIC DNA]</scope>
    <source>
        <strain evidence="4 5">2789STDY5834865</strain>
    </source>
</reference>
<keyword evidence="1 4" id="KW-0560">Oxidoreductase</keyword>
<dbReference type="InterPro" id="IPR015422">
    <property type="entry name" value="PyrdxlP-dep_Trfase_small"/>
</dbReference>
<dbReference type="InterPro" id="IPR039429">
    <property type="entry name" value="SHMT-like_dom"/>
</dbReference>
<evidence type="ECO:0000256" key="1">
    <source>
        <dbReference type="ARBA" id="ARBA00023002"/>
    </source>
</evidence>
<dbReference type="PANTHER" id="PTHR42806:SF1">
    <property type="entry name" value="GLYCINE DEHYDROGENASE (DECARBOXYLATING)"/>
    <property type="match status" value="1"/>
</dbReference>
<feature type="domain" description="Serine hydroxymethyltransferase-like" evidence="2">
    <location>
        <begin position="10"/>
        <end position="121"/>
    </location>
</feature>
<dbReference type="Pfam" id="PF02347">
    <property type="entry name" value="GDC-P"/>
    <property type="match status" value="1"/>
</dbReference>
<proteinExistence type="predicted"/>
<evidence type="ECO:0000313" key="4">
    <source>
        <dbReference type="EMBL" id="CUQ02937.1"/>
    </source>
</evidence>
<dbReference type="InterPro" id="IPR023010">
    <property type="entry name" value="GcvPA"/>
</dbReference>
<sequence length="370" mass="40384">MVEQVMDFIEGYDKEIGEAIKAECGCQRRNLELIASENIVSEPVMAAMGTVLTNKYAEGYAGKRYYGGCEFVDVVETIAIERAKKLFGCDYVNVQPHSGAQANMAVFVAMLKPGDTVMGMDEDALRELLDDTASCFYVQQPNYYGNLEECGLLGEITHEKGAKYIMGCNPISLDLLPTPAECGADIAVGDGQPLGMPLCFGGPYLGFMTATSAMGRKLPGRIVGETRDVDGKRAYVLTLQAREQHIRREKASSNVCSNQALCALTASVYMAAMGGEGLRKTAVLCTSKAHYLKEQLEQAGLTARYDREFFHEFVTEGDTDSGLILKALEEKGILGGLPLNDREILWCATEQNRKEDIDQAAQIVKEVCGE</sequence>
<dbReference type="Proteomes" id="UP000095512">
    <property type="component" value="Unassembled WGS sequence"/>
</dbReference>
<evidence type="ECO:0000313" key="5">
    <source>
        <dbReference type="Proteomes" id="UP000095512"/>
    </source>
</evidence>
<evidence type="ECO:0000259" key="2">
    <source>
        <dbReference type="Pfam" id="PF00464"/>
    </source>
</evidence>
<dbReference type="SUPFAM" id="SSF53383">
    <property type="entry name" value="PLP-dependent transferases"/>
    <property type="match status" value="1"/>
</dbReference>
<dbReference type="EMBL" id="CZAB01000076">
    <property type="protein sequence ID" value="CUQ02937.1"/>
    <property type="molecule type" value="Genomic_DNA"/>
</dbReference>
<dbReference type="EC" id="1.4.4.2" evidence="4"/>
<feature type="domain" description="Glycine cleavage system P-protein N-terminal" evidence="3">
    <location>
        <begin position="131"/>
        <end position="362"/>
    </location>
</feature>
<dbReference type="GO" id="GO:0009116">
    <property type="term" value="P:nucleoside metabolic process"/>
    <property type="evidence" value="ECO:0007669"/>
    <property type="project" value="InterPro"/>
</dbReference>